<evidence type="ECO:0000256" key="1">
    <source>
        <dbReference type="ARBA" id="ARBA00011043"/>
    </source>
</evidence>
<keyword evidence="4" id="KW-0479">Metal-binding</keyword>
<dbReference type="InterPro" id="IPR027266">
    <property type="entry name" value="TrmE/GcvT-like"/>
</dbReference>
<dbReference type="InterPro" id="IPR027368">
    <property type="entry name" value="MnmE_dom2"/>
</dbReference>
<name>A0A1W1CME5_9ZZZZ</name>
<dbReference type="GO" id="GO:0030488">
    <property type="term" value="P:tRNA methylation"/>
    <property type="evidence" value="ECO:0007669"/>
    <property type="project" value="TreeGrafter"/>
</dbReference>
<dbReference type="CDD" id="cd14858">
    <property type="entry name" value="TrmE_N"/>
    <property type="match status" value="1"/>
</dbReference>
<gene>
    <name evidence="11" type="ORF">MNB_SV-14-1256</name>
</gene>
<dbReference type="InterPro" id="IPR027417">
    <property type="entry name" value="P-loop_NTPase"/>
</dbReference>
<dbReference type="InterPro" id="IPR006073">
    <property type="entry name" value="GTP-bd"/>
</dbReference>
<dbReference type="GO" id="GO:0003924">
    <property type="term" value="F:GTPase activity"/>
    <property type="evidence" value="ECO:0007669"/>
    <property type="project" value="InterPro"/>
</dbReference>
<dbReference type="SUPFAM" id="SSF52540">
    <property type="entry name" value="P-loop containing nucleoside triphosphate hydrolases"/>
    <property type="match status" value="1"/>
</dbReference>
<keyword evidence="7" id="KW-0460">Magnesium</keyword>
<feature type="domain" description="TrmE-type G" evidence="10">
    <location>
        <begin position="226"/>
        <end position="382"/>
    </location>
</feature>
<dbReference type="InterPro" id="IPR025867">
    <property type="entry name" value="MnmE_helical"/>
</dbReference>
<keyword evidence="3" id="KW-0819">tRNA processing</keyword>
<dbReference type="AlphaFoldDB" id="A0A1W1CME5"/>
<dbReference type="EMBL" id="FPHN01000218">
    <property type="protein sequence ID" value="SFV67048.1"/>
    <property type="molecule type" value="Genomic_DNA"/>
</dbReference>
<protein>
    <submittedName>
        <fullName evidence="11">GTPase and tRNA-U34 5-formylation enzyme TrmE</fullName>
    </submittedName>
</protein>
<accession>A0A1W1CME5</accession>
<dbReference type="NCBIfam" id="TIGR00231">
    <property type="entry name" value="small_GTP"/>
    <property type="match status" value="1"/>
</dbReference>
<dbReference type="PRINTS" id="PR00326">
    <property type="entry name" value="GTP1OBG"/>
</dbReference>
<dbReference type="Pfam" id="PF10396">
    <property type="entry name" value="TrmE_N"/>
    <property type="match status" value="1"/>
</dbReference>
<organism evidence="11">
    <name type="scientific">hydrothermal vent metagenome</name>
    <dbReference type="NCBI Taxonomy" id="652676"/>
    <lineage>
        <taxon>unclassified sequences</taxon>
        <taxon>metagenomes</taxon>
        <taxon>ecological metagenomes</taxon>
    </lineage>
</organism>
<proteinExistence type="inferred from homology"/>
<keyword evidence="6" id="KW-0378">Hydrolase</keyword>
<dbReference type="Gene3D" id="3.30.1360.120">
    <property type="entry name" value="Probable tRNA modification gtpase trme, domain 1"/>
    <property type="match status" value="1"/>
</dbReference>
<evidence type="ECO:0000256" key="6">
    <source>
        <dbReference type="ARBA" id="ARBA00022801"/>
    </source>
</evidence>
<dbReference type="Gene3D" id="3.40.50.300">
    <property type="entry name" value="P-loop containing nucleotide triphosphate hydrolases"/>
    <property type="match status" value="1"/>
</dbReference>
<dbReference type="GO" id="GO:0005829">
    <property type="term" value="C:cytosol"/>
    <property type="evidence" value="ECO:0007669"/>
    <property type="project" value="TreeGrafter"/>
</dbReference>
<dbReference type="FunFam" id="3.40.50.300:FF:001376">
    <property type="entry name" value="tRNA modification GTPase MnmE"/>
    <property type="match status" value="1"/>
</dbReference>
<dbReference type="InterPro" id="IPR018948">
    <property type="entry name" value="GTP-bd_TrmE_N"/>
</dbReference>
<sequence length="458" mass="50768">MISIARKKIVNAMSTTIAAIATATGISSISIIRVSGSLSLSLAKKISKKNDIIPRYAHLTSLYNKDNHLIDHAILIYFKNPHSFTGEDIVEFQCHGGMIVAQEILDTLLAHGAVLAEPGEFSKRAFLNGKIDLTKAEAIAKLIEAKSVDAAKMLAKQLKGDLKEFIDESREAMLRAVAYSEVMIDYAEEDIPDDIVANILKQLDELILKIEKIVDASNRRKGLIEGFRVAIIGKPNVGKSSLLNGLLSYERAIVSDIAGTTRDTIEEQVRIGSHIIRLIDTAGIRNARDSIEKIGVERSLESIEDADVVIALFDASRAFDEEDKRIVEILDAIDDKEIVVAINKSDLEQVLDESTLEKYSPIRVSSTQNFKNLTIKLQSFFDNLGQDEELMLISTRQIEAVEKTKKAILEAKEPLKLGELEFFSYHLQDAISALSSISKPYDSEEILDKMFGEFCLGK</sequence>
<dbReference type="NCBIfam" id="NF003661">
    <property type="entry name" value="PRK05291.1-3"/>
    <property type="match status" value="1"/>
</dbReference>
<dbReference type="CDD" id="cd04164">
    <property type="entry name" value="trmE"/>
    <property type="match status" value="1"/>
</dbReference>
<keyword evidence="5" id="KW-0547">Nucleotide-binding</keyword>
<keyword evidence="9" id="KW-0342">GTP-binding</keyword>
<evidence type="ECO:0000313" key="11">
    <source>
        <dbReference type="EMBL" id="SFV67048.1"/>
    </source>
</evidence>
<dbReference type="PANTHER" id="PTHR42714">
    <property type="entry name" value="TRNA MODIFICATION GTPASE GTPBP3"/>
    <property type="match status" value="1"/>
</dbReference>
<evidence type="ECO:0000259" key="10">
    <source>
        <dbReference type="PROSITE" id="PS51709"/>
    </source>
</evidence>
<comment type="similarity">
    <text evidence="1">Belongs to the TRAFAC class TrmE-Era-EngA-EngB-Septin-like GTPase superfamily. TrmE GTPase family.</text>
</comment>
<evidence type="ECO:0000256" key="3">
    <source>
        <dbReference type="ARBA" id="ARBA00022694"/>
    </source>
</evidence>
<evidence type="ECO:0000256" key="9">
    <source>
        <dbReference type="ARBA" id="ARBA00023134"/>
    </source>
</evidence>
<dbReference type="PROSITE" id="PS51709">
    <property type="entry name" value="G_TRME"/>
    <property type="match status" value="1"/>
</dbReference>
<dbReference type="Pfam" id="PF01926">
    <property type="entry name" value="MMR_HSR1"/>
    <property type="match status" value="1"/>
</dbReference>
<evidence type="ECO:0000256" key="5">
    <source>
        <dbReference type="ARBA" id="ARBA00022741"/>
    </source>
</evidence>
<dbReference type="NCBIfam" id="TIGR00450">
    <property type="entry name" value="mnmE_trmE_thdF"/>
    <property type="match status" value="1"/>
</dbReference>
<keyword evidence="2" id="KW-0963">Cytoplasm</keyword>
<dbReference type="Gene3D" id="1.20.120.430">
    <property type="entry name" value="tRNA modification GTPase MnmE domain 2"/>
    <property type="match status" value="1"/>
</dbReference>
<dbReference type="InterPro" id="IPR031168">
    <property type="entry name" value="G_TrmE"/>
</dbReference>
<keyword evidence="8" id="KW-0630">Potassium</keyword>
<dbReference type="PANTHER" id="PTHR42714:SF2">
    <property type="entry name" value="TRNA MODIFICATION GTPASE GTPBP3, MITOCHONDRIAL"/>
    <property type="match status" value="1"/>
</dbReference>
<evidence type="ECO:0000256" key="8">
    <source>
        <dbReference type="ARBA" id="ARBA00022958"/>
    </source>
</evidence>
<dbReference type="Pfam" id="PF12631">
    <property type="entry name" value="MnmE_helical"/>
    <property type="match status" value="1"/>
</dbReference>
<evidence type="ECO:0000256" key="7">
    <source>
        <dbReference type="ARBA" id="ARBA00022842"/>
    </source>
</evidence>
<dbReference type="InterPro" id="IPR004520">
    <property type="entry name" value="GTPase_MnmE"/>
</dbReference>
<dbReference type="HAMAP" id="MF_00379">
    <property type="entry name" value="GTPase_MnmE"/>
    <property type="match status" value="1"/>
</dbReference>
<dbReference type="GO" id="GO:0046872">
    <property type="term" value="F:metal ion binding"/>
    <property type="evidence" value="ECO:0007669"/>
    <property type="project" value="UniProtKB-KW"/>
</dbReference>
<dbReference type="GO" id="GO:0005525">
    <property type="term" value="F:GTP binding"/>
    <property type="evidence" value="ECO:0007669"/>
    <property type="project" value="UniProtKB-KW"/>
</dbReference>
<evidence type="ECO:0000256" key="2">
    <source>
        <dbReference type="ARBA" id="ARBA00022490"/>
    </source>
</evidence>
<dbReference type="InterPro" id="IPR005225">
    <property type="entry name" value="Small_GTP-bd"/>
</dbReference>
<reference evidence="11" key="1">
    <citation type="submission" date="2016-10" db="EMBL/GenBank/DDBJ databases">
        <authorList>
            <person name="de Groot N.N."/>
        </authorList>
    </citation>
    <scope>NUCLEOTIDE SEQUENCE</scope>
</reference>
<dbReference type="GO" id="GO:0002098">
    <property type="term" value="P:tRNA wobble uridine modification"/>
    <property type="evidence" value="ECO:0007669"/>
    <property type="project" value="TreeGrafter"/>
</dbReference>
<evidence type="ECO:0000256" key="4">
    <source>
        <dbReference type="ARBA" id="ARBA00022723"/>
    </source>
</evidence>